<keyword evidence="3" id="KW-0862">Zinc</keyword>
<dbReference type="InterPro" id="IPR024158">
    <property type="entry name" value="Mt_import_TIM15"/>
</dbReference>
<evidence type="ECO:0000256" key="5">
    <source>
        <dbReference type="SAM" id="MobiDB-lite"/>
    </source>
</evidence>
<dbReference type="Proteomes" id="UP001479436">
    <property type="component" value="Unassembled WGS sequence"/>
</dbReference>
<evidence type="ECO:0000259" key="6">
    <source>
        <dbReference type="PROSITE" id="PS51501"/>
    </source>
</evidence>
<comment type="caution">
    <text evidence="7">The sequence shown here is derived from an EMBL/GenBank/DDBJ whole genome shotgun (WGS) entry which is preliminary data.</text>
</comment>
<feature type="region of interest" description="Disordered" evidence="5">
    <location>
        <begin position="179"/>
        <end position="212"/>
    </location>
</feature>
<feature type="compositionally biased region" description="Polar residues" evidence="5">
    <location>
        <begin position="197"/>
        <end position="212"/>
    </location>
</feature>
<sequence length="212" mass="24204">MFRYFSKQCTSPKSLSKILLPNLIKNSNRGISLATRPLQPIYRITKYPLRFQPTSLFHHNSFLYEEKSKLDQALPEKPEPAIPGRLLIGFTCKVCKHRQHKFMSKMAYTQGVVLIQCDGCQNRHLIADNLGWFREGGVNVEDLMKEQGEDVQKLTPNEGSGDGMLEWLPTVLAQEEGKLHQQAQQLEQTKEQDQSKEQQVLTDSTTDGCKVK</sequence>
<evidence type="ECO:0000256" key="2">
    <source>
        <dbReference type="ARBA" id="ARBA00022771"/>
    </source>
</evidence>
<keyword evidence="1" id="KW-0479">Metal-binding</keyword>
<dbReference type="Pfam" id="PF05180">
    <property type="entry name" value="zf-DNL"/>
    <property type="match status" value="1"/>
</dbReference>
<dbReference type="InterPro" id="IPR007853">
    <property type="entry name" value="Znf_DNL-typ"/>
</dbReference>
<evidence type="ECO:0000256" key="4">
    <source>
        <dbReference type="PROSITE-ProRule" id="PRU00834"/>
    </source>
</evidence>
<dbReference type="PANTHER" id="PTHR20922">
    <property type="entry name" value="DNL-TYPE ZINC FINGER PROTEIN"/>
    <property type="match status" value="1"/>
</dbReference>
<gene>
    <name evidence="7" type="ORF">K7432_001907</name>
</gene>
<organism evidence="7 8">
    <name type="scientific">Basidiobolus ranarum</name>
    <dbReference type="NCBI Taxonomy" id="34480"/>
    <lineage>
        <taxon>Eukaryota</taxon>
        <taxon>Fungi</taxon>
        <taxon>Fungi incertae sedis</taxon>
        <taxon>Zoopagomycota</taxon>
        <taxon>Entomophthoromycotina</taxon>
        <taxon>Basidiobolomycetes</taxon>
        <taxon>Basidiobolales</taxon>
        <taxon>Basidiobolaceae</taxon>
        <taxon>Basidiobolus</taxon>
    </lineage>
</organism>
<name>A0ABR2W950_9FUNG</name>
<keyword evidence="2 4" id="KW-0863">Zinc-finger</keyword>
<dbReference type="PROSITE" id="PS51501">
    <property type="entry name" value="ZF_DNL"/>
    <property type="match status" value="1"/>
</dbReference>
<feature type="domain" description="DNL-type" evidence="6">
    <location>
        <begin position="81"/>
        <end position="176"/>
    </location>
</feature>
<keyword evidence="8" id="KW-1185">Reference proteome</keyword>
<dbReference type="EMBL" id="JASJQH010006922">
    <property type="protein sequence ID" value="KAK9727375.1"/>
    <property type="molecule type" value="Genomic_DNA"/>
</dbReference>
<evidence type="ECO:0000313" key="7">
    <source>
        <dbReference type="EMBL" id="KAK9727375.1"/>
    </source>
</evidence>
<protein>
    <recommendedName>
        <fullName evidence="6">DNL-type domain-containing protein</fullName>
    </recommendedName>
</protein>
<reference evidence="7 8" key="1">
    <citation type="submission" date="2023-04" db="EMBL/GenBank/DDBJ databases">
        <title>Genome of Basidiobolus ranarum AG-B5.</title>
        <authorList>
            <person name="Stajich J.E."/>
            <person name="Carter-House D."/>
            <person name="Gryganskyi A."/>
        </authorList>
    </citation>
    <scope>NUCLEOTIDE SEQUENCE [LARGE SCALE GENOMIC DNA]</scope>
    <source>
        <strain evidence="7 8">AG-B5</strain>
    </source>
</reference>
<proteinExistence type="predicted"/>
<accession>A0ABR2W950</accession>
<dbReference type="PANTHER" id="PTHR20922:SF13">
    <property type="entry name" value="DNL-TYPE ZINC FINGER PROTEIN"/>
    <property type="match status" value="1"/>
</dbReference>
<evidence type="ECO:0000256" key="3">
    <source>
        <dbReference type="ARBA" id="ARBA00022833"/>
    </source>
</evidence>
<evidence type="ECO:0000313" key="8">
    <source>
        <dbReference type="Proteomes" id="UP001479436"/>
    </source>
</evidence>
<evidence type="ECO:0000256" key="1">
    <source>
        <dbReference type="ARBA" id="ARBA00022723"/>
    </source>
</evidence>